<accession>A0A095B512</accession>
<evidence type="ECO:0000313" key="2">
    <source>
        <dbReference type="Proteomes" id="UP000029448"/>
    </source>
</evidence>
<dbReference type="PATRIC" id="fig|104102.7.peg.1456"/>
<organism evidence="1 2">
    <name type="scientific">Acetobacter tropicalis</name>
    <dbReference type="NCBI Taxonomy" id="104102"/>
    <lineage>
        <taxon>Bacteria</taxon>
        <taxon>Pseudomonadati</taxon>
        <taxon>Pseudomonadota</taxon>
        <taxon>Alphaproteobacteria</taxon>
        <taxon>Acetobacterales</taxon>
        <taxon>Acetobacteraceae</taxon>
        <taxon>Acetobacter</taxon>
    </lineage>
</organism>
<dbReference type="Proteomes" id="UP000029448">
    <property type="component" value="Unassembled WGS sequence"/>
</dbReference>
<protein>
    <submittedName>
        <fullName evidence="1">Uncharacterized protein</fullName>
    </submittedName>
</protein>
<dbReference type="AlphaFoldDB" id="A0A095B512"/>
<reference evidence="1 2" key="1">
    <citation type="submission" date="2014-06" db="EMBL/GenBank/DDBJ databases">
        <title>Functional and comparative genomic analyses of the Drosophila gut microbiota identify candidate symbiosis factors.</title>
        <authorList>
            <person name="Newell P.D."/>
            <person name="Chaston J.M."/>
            <person name="Douglas A.E."/>
        </authorList>
    </citation>
    <scope>NUCLEOTIDE SEQUENCE [LARGE SCALE GENOMIC DNA]</scope>
    <source>
        <strain evidence="1 2">DmCS_006</strain>
    </source>
</reference>
<dbReference type="STRING" id="104102.AtDm6_1469"/>
<proteinExistence type="predicted"/>
<gene>
    <name evidence="1" type="ORF">AtDm6_1469</name>
</gene>
<name>A0A095B512_9PROT</name>
<sequence length="42" mass="4910">MIWGEERPKASMAWEPSLIFAFSLPSRVSCWLNVLLLRTILF</sequence>
<evidence type="ECO:0000313" key="1">
    <source>
        <dbReference type="EMBL" id="KGB24058.1"/>
    </source>
</evidence>
<dbReference type="EMBL" id="JOKM01000053">
    <property type="protein sequence ID" value="KGB24058.1"/>
    <property type="molecule type" value="Genomic_DNA"/>
</dbReference>
<keyword evidence="2" id="KW-1185">Reference proteome</keyword>
<comment type="caution">
    <text evidence="1">The sequence shown here is derived from an EMBL/GenBank/DDBJ whole genome shotgun (WGS) entry which is preliminary data.</text>
</comment>